<dbReference type="PANTHER" id="PTHR10806:SF6">
    <property type="entry name" value="SIGNAL PEPTIDASE COMPLEX CATALYTIC SUBUNIT SEC11"/>
    <property type="match status" value="1"/>
</dbReference>
<dbReference type="GO" id="GO:0016020">
    <property type="term" value="C:membrane"/>
    <property type="evidence" value="ECO:0007669"/>
    <property type="project" value="UniProtKB-SubCell"/>
</dbReference>
<feature type="transmembrane region" description="Helical" evidence="6">
    <location>
        <begin position="12"/>
        <end position="38"/>
    </location>
</feature>
<accession>A0A9D2TXM7</accession>
<gene>
    <name evidence="8" type="ORF">H9914_09705</name>
</gene>
<feature type="transmembrane region" description="Helical" evidence="6">
    <location>
        <begin position="151"/>
        <end position="170"/>
    </location>
</feature>
<dbReference type="AlphaFoldDB" id="A0A9D2TXM7"/>
<dbReference type="CDD" id="cd06530">
    <property type="entry name" value="S26_SPase_I"/>
    <property type="match status" value="1"/>
</dbReference>
<dbReference type="EMBL" id="DWUY01000217">
    <property type="protein sequence ID" value="HJD29247.1"/>
    <property type="molecule type" value="Genomic_DNA"/>
</dbReference>
<name>A0A9D2TXM7_9FIRM</name>
<dbReference type="InterPro" id="IPR036286">
    <property type="entry name" value="LexA/Signal_pep-like_sf"/>
</dbReference>
<reference evidence="8" key="2">
    <citation type="submission" date="2021-04" db="EMBL/GenBank/DDBJ databases">
        <authorList>
            <person name="Gilroy R."/>
        </authorList>
    </citation>
    <scope>NUCLEOTIDE SEQUENCE</scope>
    <source>
        <strain evidence="8">ChiBcec6-4105</strain>
    </source>
</reference>
<feature type="domain" description="Peptidase S26" evidence="7">
    <location>
        <begin position="27"/>
        <end position="97"/>
    </location>
</feature>
<evidence type="ECO:0000256" key="5">
    <source>
        <dbReference type="NCBIfam" id="TIGR02228"/>
    </source>
</evidence>
<keyword evidence="3 6" id="KW-1133">Transmembrane helix</keyword>
<evidence type="ECO:0000313" key="8">
    <source>
        <dbReference type="EMBL" id="HJD29247.1"/>
    </source>
</evidence>
<evidence type="ECO:0000256" key="3">
    <source>
        <dbReference type="ARBA" id="ARBA00022989"/>
    </source>
</evidence>
<dbReference type="NCBIfam" id="TIGR02228">
    <property type="entry name" value="sigpep_I_arch"/>
    <property type="match status" value="1"/>
</dbReference>
<dbReference type="Pfam" id="PF10502">
    <property type="entry name" value="Peptidase_S26"/>
    <property type="match status" value="1"/>
</dbReference>
<evidence type="ECO:0000256" key="2">
    <source>
        <dbReference type="ARBA" id="ARBA00022692"/>
    </source>
</evidence>
<keyword evidence="8" id="KW-0378">Hydrolase</keyword>
<dbReference type="SUPFAM" id="SSF51306">
    <property type="entry name" value="LexA/Signal peptidase"/>
    <property type="match status" value="1"/>
</dbReference>
<evidence type="ECO:0000259" key="7">
    <source>
        <dbReference type="Pfam" id="PF10502"/>
    </source>
</evidence>
<dbReference type="InterPro" id="IPR019533">
    <property type="entry name" value="Peptidase_S26"/>
</dbReference>
<keyword evidence="2 6" id="KW-0812">Transmembrane</keyword>
<reference evidence="8" key="1">
    <citation type="journal article" date="2021" name="PeerJ">
        <title>Extensive microbial diversity within the chicken gut microbiome revealed by metagenomics and culture.</title>
        <authorList>
            <person name="Gilroy R."/>
            <person name="Ravi A."/>
            <person name="Getino M."/>
            <person name="Pursley I."/>
            <person name="Horton D.L."/>
            <person name="Alikhan N.F."/>
            <person name="Baker D."/>
            <person name="Gharbi K."/>
            <person name="Hall N."/>
            <person name="Watson M."/>
            <person name="Adriaenssens E.M."/>
            <person name="Foster-Nyarko E."/>
            <person name="Jarju S."/>
            <person name="Secka A."/>
            <person name="Antonio M."/>
            <person name="Oren A."/>
            <person name="Chaudhuri R.R."/>
            <person name="La Ragione R."/>
            <person name="Hildebrand F."/>
            <person name="Pallen M.J."/>
        </authorList>
    </citation>
    <scope>NUCLEOTIDE SEQUENCE</scope>
    <source>
        <strain evidence="8">ChiBcec6-4105</strain>
    </source>
</reference>
<dbReference type="InterPro" id="IPR001733">
    <property type="entry name" value="Peptidase_S26B"/>
</dbReference>
<dbReference type="Proteomes" id="UP000823892">
    <property type="component" value="Unassembled WGS sequence"/>
</dbReference>
<evidence type="ECO:0000256" key="6">
    <source>
        <dbReference type="SAM" id="Phobius"/>
    </source>
</evidence>
<evidence type="ECO:0000313" key="9">
    <source>
        <dbReference type="Proteomes" id="UP000823892"/>
    </source>
</evidence>
<evidence type="ECO:0000256" key="1">
    <source>
        <dbReference type="ARBA" id="ARBA00004370"/>
    </source>
</evidence>
<comment type="subcellular location">
    <subcellularLocation>
        <location evidence="1">Membrane</location>
    </subcellularLocation>
</comment>
<dbReference type="Gene3D" id="2.10.109.10">
    <property type="entry name" value="Umud Fragment, subunit A"/>
    <property type="match status" value="1"/>
</dbReference>
<comment type="caution">
    <text evidence="8">The sequence shown here is derived from an EMBL/GenBank/DDBJ whole genome shotgun (WGS) entry which is preliminary data.</text>
</comment>
<dbReference type="GO" id="GO:0006465">
    <property type="term" value="P:signal peptide processing"/>
    <property type="evidence" value="ECO:0007669"/>
    <property type="project" value="UniProtKB-UniRule"/>
</dbReference>
<protein>
    <recommendedName>
        <fullName evidence="5">Signal peptidase I</fullName>
        <ecNumber evidence="5">3.4.21.89</ecNumber>
    </recommendedName>
</protein>
<dbReference type="PRINTS" id="PR00728">
    <property type="entry name" value="SIGNALPTASE"/>
</dbReference>
<proteinExistence type="predicted"/>
<dbReference type="PANTHER" id="PTHR10806">
    <property type="entry name" value="SIGNAL PEPTIDASE COMPLEX CATALYTIC SUBUNIT SEC11"/>
    <property type="match status" value="1"/>
</dbReference>
<dbReference type="GO" id="GO:0004252">
    <property type="term" value="F:serine-type endopeptidase activity"/>
    <property type="evidence" value="ECO:0007669"/>
    <property type="project" value="UniProtKB-UniRule"/>
</dbReference>
<evidence type="ECO:0000256" key="4">
    <source>
        <dbReference type="ARBA" id="ARBA00023136"/>
    </source>
</evidence>
<dbReference type="GO" id="GO:0009003">
    <property type="term" value="F:signal peptidase activity"/>
    <property type="evidence" value="ECO:0007669"/>
    <property type="project" value="UniProtKB-EC"/>
</dbReference>
<keyword evidence="4 6" id="KW-0472">Membrane</keyword>
<organism evidence="8 9">
    <name type="scientific">Candidatus Blautia avicola</name>
    <dbReference type="NCBI Taxonomy" id="2838483"/>
    <lineage>
        <taxon>Bacteria</taxon>
        <taxon>Bacillati</taxon>
        <taxon>Bacillota</taxon>
        <taxon>Clostridia</taxon>
        <taxon>Lachnospirales</taxon>
        <taxon>Lachnospiraceae</taxon>
        <taxon>Blautia</taxon>
    </lineage>
</organism>
<dbReference type="EC" id="3.4.21.89" evidence="5"/>
<sequence>MRRKKDKKRKTPAAALFLETAGGILLAAVLLCCIPLTLPRLAGYEVYEVISGSMEPEIPTGSLVYVKWTEPEQIEAGDVIAFYGGKDTGAVITHRVVKNQVVSGQFITKGDANEKEDLAPVEYDRYMGKVTLALPRLGALLGRVVTVPGRIGAGCAVGAAALMLLAAGRLRETGKEEKRK</sequence>